<proteinExistence type="predicted"/>
<reference evidence="1 2" key="1">
    <citation type="journal article" date="2019" name="Nat. Ecol. Evol.">
        <title>Megaphylogeny resolves global patterns of mushroom evolution.</title>
        <authorList>
            <person name="Varga T."/>
            <person name="Krizsan K."/>
            <person name="Foldi C."/>
            <person name="Dima B."/>
            <person name="Sanchez-Garcia M."/>
            <person name="Sanchez-Ramirez S."/>
            <person name="Szollosi G.J."/>
            <person name="Szarkandi J.G."/>
            <person name="Papp V."/>
            <person name="Albert L."/>
            <person name="Andreopoulos W."/>
            <person name="Angelini C."/>
            <person name="Antonin V."/>
            <person name="Barry K.W."/>
            <person name="Bougher N.L."/>
            <person name="Buchanan P."/>
            <person name="Buyck B."/>
            <person name="Bense V."/>
            <person name="Catcheside P."/>
            <person name="Chovatia M."/>
            <person name="Cooper J."/>
            <person name="Damon W."/>
            <person name="Desjardin D."/>
            <person name="Finy P."/>
            <person name="Geml J."/>
            <person name="Haridas S."/>
            <person name="Hughes K."/>
            <person name="Justo A."/>
            <person name="Karasinski D."/>
            <person name="Kautmanova I."/>
            <person name="Kiss B."/>
            <person name="Kocsube S."/>
            <person name="Kotiranta H."/>
            <person name="LaButti K.M."/>
            <person name="Lechner B.E."/>
            <person name="Liimatainen K."/>
            <person name="Lipzen A."/>
            <person name="Lukacs Z."/>
            <person name="Mihaltcheva S."/>
            <person name="Morgado L.N."/>
            <person name="Niskanen T."/>
            <person name="Noordeloos M.E."/>
            <person name="Ohm R.A."/>
            <person name="Ortiz-Santana B."/>
            <person name="Ovrebo C."/>
            <person name="Racz N."/>
            <person name="Riley R."/>
            <person name="Savchenko A."/>
            <person name="Shiryaev A."/>
            <person name="Soop K."/>
            <person name="Spirin V."/>
            <person name="Szebenyi C."/>
            <person name="Tomsovsky M."/>
            <person name="Tulloss R.E."/>
            <person name="Uehling J."/>
            <person name="Grigoriev I.V."/>
            <person name="Vagvolgyi C."/>
            <person name="Papp T."/>
            <person name="Martin F.M."/>
            <person name="Miettinen O."/>
            <person name="Hibbett D.S."/>
            <person name="Nagy L.G."/>
        </authorList>
    </citation>
    <scope>NUCLEOTIDE SEQUENCE [LARGE SCALE GENOMIC DNA]</scope>
    <source>
        <strain evidence="1 2">HHB13444</strain>
    </source>
</reference>
<keyword evidence="2" id="KW-1185">Reference proteome</keyword>
<evidence type="ECO:0000313" key="1">
    <source>
        <dbReference type="EMBL" id="TFK80991.1"/>
    </source>
</evidence>
<dbReference type="Proteomes" id="UP000308197">
    <property type="component" value="Unassembled WGS sequence"/>
</dbReference>
<gene>
    <name evidence="1" type="ORF">K466DRAFT_667395</name>
</gene>
<dbReference type="AlphaFoldDB" id="A0A5C3NUM9"/>
<name>A0A5C3NUM9_9APHY</name>
<accession>A0A5C3NUM9</accession>
<protein>
    <submittedName>
        <fullName evidence="1">Uncharacterized protein</fullName>
    </submittedName>
</protein>
<dbReference type="EMBL" id="ML211672">
    <property type="protein sequence ID" value="TFK80991.1"/>
    <property type="molecule type" value="Genomic_DNA"/>
</dbReference>
<organism evidence="1 2">
    <name type="scientific">Polyporus arcularius HHB13444</name>
    <dbReference type="NCBI Taxonomy" id="1314778"/>
    <lineage>
        <taxon>Eukaryota</taxon>
        <taxon>Fungi</taxon>
        <taxon>Dikarya</taxon>
        <taxon>Basidiomycota</taxon>
        <taxon>Agaricomycotina</taxon>
        <taxon>Agaricomycetes</taxon>
        <taxon>Polyporales</taxon>
        <taxon>Polyporaceae</taxon>
        <taxon>Polyporus</taxon>
    </lineage>
</organism>
<evidence type="ECO:0000313" key="2">
    <source>
        <dbReference type="Proteomes" id="UP000308197"/>
    </source>
</evidence>
<dbReference type="InParanoid" id="A0A5C3NUM9"/>
<sequence length="241" mass="26842">MLPPGLRLPYMSSVTHIELVFWAARYTHWVAMKCRRGDEEEECICADLLADSFDPSMIPMDSFNPAMIVDILSGPGTARTTHLTHLSILHMCNQERDSEWSWDLLLLVSPHLLSLDVQGLHVADVLLALEQASDPANPSRAPCPALKSVRAGFECGTDNVEEQYLQQGTFPDVETLIRARFFDTYYANSPHAYSRRTPDVAPLRATQVPPVPVVGKLLKPLRTLVERVVCGGYRLAALLAF</sequence>